<keyword evidence="3" id="KW-0460">Magnesium</keyword>
<evidence type="ECO:0000313" key="5">
    <source>
        <dbReference type="Proteomes" id="UP000198921"/>
    </source>
</evidence>
<dbReference type="GO" id="GO:0005992">
    <property type="term" value="P:trehalose biosynthetic process"/>
    <property type="evidence" value="ECO:0007669"/>
    <property type="project" value="UniProtKB-UniPathway"/>
</dbReference>
<name>A0A1H3PCL9_9ACTN</name>
<sequence length="257" mass="25936">MSGPAAPLPSPTALPADLAAALAVVAGRRPLLVASDYDGVLAPLVGDPSAAVPLPGVAEALSRVAAADGVTVALVSGRGVADLRAVSGLAGPYRWIGSHGAEYDGPLTGELAARRDALAERLTPLVAAVPGARLEVKPASVAVHVRQVTDRLAAVDLLTQADAAADPSLTKKPGKEVLELAVTDADKGTALLRLRDDLGAVATVYLGDDRTDEDAFRALATGDVTVKVGEGETAARYRVADPAAVVALLEALADLLA</sequence>
<dbReference type="OrthoDB" id="9816160at2"/>
<dbReference type="Proteomes" id="UP000198921">
    <property type="component" value="Unassembled WGS sequence"/>
</dbReference>
<gene>
    <name evidence="4" type="ORF">SAMN05660209_04299</name>
</gene>
<keyword evidence="1 3" id="KW-0378">Hydrolase</keyword>
<dbReference type="InterPro" id="IPR023214">
    <property type="entry name" value="HAD_sf"/>
</dbReference>
<dbReference type="InterPro" id="IPR036412">
    <property type="entry name" value="HAD-like_sf"/>
</dbReference>
<dbReference type="InterPro" id="IPR044651">
    <property type="entry name" value="OTSB-like"/>
</dbReference>
<comment type="function">
    <text evidence="2 3">Removes the phosphate from trehalose 6-phosphate to produce free trehalose.</text>
</comment>
<evidence type="ECO:0000256" key="2">
    <source>
        <dbReference type="ARBA" id="ARBA00024179"/>
    </source>
</evidence>
<dbReference type="SUPFAM" id="SSF56784">
    <property type="entry name" value="HAD-like"/>
    <property type="match status" value="1"/>
</dbReference>
<dbReference type="PANTHER" id="PTHR43768">
    <property type="entry name" value="TREHALOSE 6-PHOSPHATE PHOSPHATASE"/>
    <property type="match status" value="1"/>
</dbReference>
<dbReference type="Pfam" id="PF02358">
    <property type="entry name" value="Trehalose_PPase"/>
    <property type="match status" value="1"/>
</dbReference>
<evidence type="ECO:0000313" key="4">
    <source>
        <dbReference type="EMBL" id="SDY98820.1"/>
    </source>
</evidence>
<proteinExistence type="inferred from homology"/>
<evidence type="ECO:0000256" key="1">
    <source>
        <dbReference type="ARBA" id="ARBA00022801"/>
    </source>
</evidence>
<keyword evidence="3" id="KW-0479">Metal-binding</keyword>
<dbReference type="GO" id="GO:0004805">
    <property type="term" value="F:trehalose-phosphatase activity"/>
    <property type="evidence" value="ECO:0007669"/>
    <property type="project" value="UniProtKB-EC"/>
</dbReference>
<dbReference type="UniPathway" id="UPA00299"/>
<reference evidence="5" key="1">
    <citation type="submission" date="2016-10" db="EMBL/GenBank/DDBJ databases">
        <authorList>
            <person name="Varghese N."/>
            <person name="Submissions S."/>
        </authorList>
    </citation>
    <scope>NUCLEOTIDE SEQUENCE [LARGE SCALE GENOMIC DNA]</scope>
    <source>
        <strain evidence="5">DSM 45422</strain>
    </source>
</reference>
<evidence type="ECO:0000256" key="3">
    <source>
        <dbReference type="RuleBase" id="RU361117"/>
    </source>
</evidence>
<dbReference type="GO" id="GO:0046872">
    <property type="term" value="F:metal ion binding"/>
    <property type="evidence" value="ECO:0007669"/>
    <property type="project" value="UniProtKB-KW"/>
</dbReference>
<comment type="similarity">
    <text evidence="3">Belongs to the trehalose phosphatase family.</text>
</comment>
<dbReference type="NCBIfam" id="TIGR00685">
    <property type="entry name" value="T6PP"/>
    <property type="match status" value="1"/>
</dbReference>
<dbReference type="Gene3D" id="3.40.50.1000">
    <property type="entry name" value="HAD superfamily/HAD-like"/>
    <property type="match status" value="1"/>
</dbReference>
<dbReference type="STRING" id="1137993.SAMN05660209_04299"/>
<dbReference type="PANTHER" id="PTHR43768:SF3">
    <property type="entry name" value="TREHALOSE 6-PHOSPHATE PHOSPHATASE"/>
    <property type="match status" value="1"/>
</dbReference>
<protein>
    <recommendedName>
        <fullName evidence="3">Trehalose 6-phosphate phosphatase</fullName>
        <ecNumber evidence="3">3.1.3.12</ecNumber>
    </recommendedName>
</protein>
<comment type="catalytic activity">
    <reaction evidence="3">
        <text>alpha,alpha-trehalose 6-phosphate + H2O = alpha,alpha-trehalose + phosphate</text>
        <dbReference type="Rhea" id="RHEA:23420"/>
        <dbReference type="ChEBI" id="CHEBI:15377"/>
        <dbReference type="ChEBI" id="CHEBI:16551"/>
        <dbReference type="ChEBI" id="CHEBI:43474"/>
        <dbReference type="ChEBI" id="CHEBI:58429"/>
        <dbReference type="EC" id="3.1.3.12"/>
    </reaction>
</comment>
<dbReference type="AlphaFoldDB" id="A0A1H3PCL9"/>
<dbReference type="EMBL" id="FNOT01000015">
    <property type="protein sequence ID" value="SDY98820.1"/>
    <property type="molecule type" value="Genomic_DNA"/>
</dbReference>
<dbReference type="EC" id="3.1.3.12" evidence="3"/>
<keyword evidence="5" id="KW-1185">Reference proteome</keyword>
<accession>A0A1H3PCL9</accession>
<comment type="pathway">
    <text evidence="3">Glycan biosynthesis; trehalose biosynthesis.</text>
</comment>
<dbReference type="Gene3D" id="3.30.70.1020">
    <property type="entry name" value="Trehalose-6-phosphate phosphatase related protein, domain 2"/>
    <property type="match status" value="1"/>
</dbReference>
<comment type="cofactor">
    <cofactor evidence="3">
        <name>Mg(2+)</name>
        <dbReference type="ChEBI" id="CHEBI:18420"/>
    </cofactor>
</comment>
<organism evidence="4 5">
    <name type="scientific">Geodermatophilus africanus</name>
    <dbReference type="NCBI Taxonomy" id="1137993"/>
    <lineage>
        <taxon>Bacteria</taxon>
        <taxon>Bacillati</taxon>
        <taxon>Actinomycetota</taxon>
        <taxon>Actinomycetes</taxon>
        <taxon>Geodermatophilales</taxon>
        <taxon>Geodermatophilaceae</taxon>
        <taxon>Geodermatophilus</taxon>
    </lineage>
</organism>
<dbReference type="RefSeq" id="WP_091160733.1">
    <property type="nucleotide sequence ID" value="NZ_FNOT01000015.1"/>
</dbReference>
<dbReference type="InterPro" id="IPR003337">
    <property type="entry name" value="Trehalose_PPase"/>
</dbReference>